<name>A0ABR9SG78_9BURK</name>
<reference evidence="2 3" key="1">
    <citation type="submission" date="2020-10" db="EMBL/GenBank/DDBJ databases">
        <title>Draft genome of Ramlibacter aquaticus LMG 30558.</title>
        <authorList>
            <person name="Props R."/>
        </authorList>
    </citation>
    <scope>NUCLEOTIDE SEQUENCE [LARGE SCALE GENOMIC DNA]</scope>
    <source>
        <strain evidence="2 3">LMG 30558</strain>
    </source>
</reference>
<keyword evidence="3" id="KW-1185">Reference proteome</keyword>
<evidence type="ECO:0000313" key="3">
    <source>
        <dbReference type="Proteomes" id="UP000715965"/>
    </source>
</evidence>
<dbReference type="Proteomes" id="UP000715965">
    <property type="component" value="Unassembled WGS sequence"/>
</dbReference>
<evidence type="ECO:0000313" key="2">
    <source>
        <dbReference type="EMBL" id="MBE7941355.1"/>
    </source>
</evidence>
<dbReference type="RefSeq" id="WP_193780895.1">
    <property type="nucleotide sequence ID" value="NZ_JADDOJ010000047.1"/>
</dbReference>
<dbReference type="EMBL" id="JADDOJ010000047">
    <property type="protein sequence ID" value="MBE7941355.1"/>
    <property type="molecule type" value="Genomic_DNA"/>
</dbReference>
<comment type="caution">
    <text evidence="2">The sequence shown here is derived from an EMBL/GenBank/DDBJ whole genome shotgun (WGS) entry which is preliminary data.</text>
</comment>
<sequence>MDIARHPELTDRLAAAYALGTLRGGARRRFEQQARQSPALRAAALLWQERLSSMTELQQAQAPGPQVWTRIQNLVEAERPGTRQQQERGWRSRLRLWQGFGLAGALATVAAVGVGLQVQNERTRLVAELAARPEVRYVAVLSDDKATASMLVTVDPRHNQMTIKRVGNFQESPDRSLQLWALPPSGGPQSLGVLGDDRVVRLPAGENQVRVPALAVSLERKGGVPPGEGPSGPVLFKGALLPTS</sequence>
<dbReference type="InterPro" id="IPR051474">
    <property type="entry name" value="Anti-sigma-K/W_factor"/>
</dbReference>
<protein>
    <submittedName>
        <fullName evidence="2">Anti-sigma factor</fullName>
    </submittedName>
</protein>
<feature type="domain" description="Anti-sigma K factor RskA C-terminal" evidence="1">
    <location>
        <begin position="102"/>
        <end position="234"/>
    </location>
</feature>
<dbReference type="InterPro" id="IPR018764">
    <property type="entry name" value="RskA_C"/>
</dbReference>
<proteinExistence type="predicted"/>
<accession>A0ABR9SG78</accession>
<dbReference type="PANTHER" id="PTHR37461">
    <property type="entry name" value="ANTI-SIGMA-K FACTOR RSKA"/>
    <property type="match status" value="1"/>
</dbReference>
<organism evidence="2 3">
    <name type="scientific">Ramlibacter aquaticus</name>
    <dbReference type="NCBI Taxonomy" id="2780094"/>
    <lineage>
        <taxon>Bacteria</taxon>
        <taxon>Pseudomonadati</taxon>
        <taxon>Pseudomonadota</taxon>
        <taxon>Betaproteobacteria</taxon>
        <taxon>Burkholderiales</taxon>
        <taxon>Comamonadaceae</taxon>
        <taxon>Ramlibacter</taxon>
    </lineage>
</organism>
<evidence type="ECO:0000259" key="1">
    <source>
        <dbReference type="Pfam" id="PF10099"/>
    </source>
</evidence>
<dbReference type="Pfam" id="PF10099">
    <property type="entry name" value="RskA_C"/>
    <property type="match status" value="1"/>
</dbReference>
<dbReference type="PANTHER" id="PTHR37461:SF1">
    <property type="entry name" value="ANTI-SIGMA-K FACTOR RSKA"/>
    <property type="match status" value="1"/>
</dbReference>
<gene>
    <name evidence="2" type="ORF">IM725_12310</name>
</gene>